<reference evidence="2 3" key="1">
    <citation type="submission" date="2016-04" db="EMBL/GenBank/DDBJ databases">
        <title>Draft genome sequence of Janthinobacterium psychrotolerans sp. nov., isolated from freshwater sediments in Denmark.</title>
        <authorList>
            <person name="Gong X."/>
            <person name="Skrivergaard S."/>
            <person name="Korsgaard B.S."/>
            <person name="Schreiber L."/>
            <person name="Marshall I.P."/>
            <person name="Finster K."/>
            <person name="Schramm A."/>
        </authorList>
    </citation>
    <scope>NUCLEOTIDE SEQUENCE [LARGE SCALE GENOMIC DNA]</scope>
    <source>
        <strain evidence="2 3">S3-2</strain>
    </source>
</reference>
<dbReference type="InterPro" id="IPR001466">
    <property type="entry name" value="Beta-lactam-related"/>
</dbReference>
<accession>A0A1A7C726</accession>
<dbReference type="SUPFAM" id="SSF56601">
    <property type="entry name" value="beta-lactamase/transpeptidase-like"/>
    <property type="match status" value="1"/>
</dbReference>
<feature type="domain" description="Beta-lactamase-related" evidence="1">
    <location>
        <begin position="30"/>
        <end position="386"/>
    </location>
</feature>
<dbReference type="EMBL" id="LOCQ01000030">
    <property type="protein sequence ID" value="OBV41517.1"/>
    <property type="molecule type" value="Genomic_DNA"/>
</dbReference>
<evidence type="ECO:0000259" key="1">
    <source>
        <dbReference type="Pfam" id="PF00144"/>
    </source>
</evidence>
<dbReference type="InterPro" id="IPR050789">
    <property type="entry name" value="Diverse_Enzym_Activities"/>
</dbReference>
<dbReference type="PATRIC" id="fig|1747903.4.peg.5200"/>
<sequence length="406" mass="43007">MPAALRWAFPFERLTMNTDFSAAPLAARIDTLLDTVLHEQRLVGAVVLVRHQGHELYRRAAGHLDREAAIPMRDDALFRLASVSKPIVSAAALALVGQGRLQLDDLVARWLPYFQPRQSDGRVAAITVRQLLTHTAGLDYGFFQPPGGPYAQAGVSDGMDASPVSLADNLRRLATVPLAYVPGERWGYSIATDVLGAVIEQAAGLPLAQAVRQLVTAPLAMHDTGFVAADRARLAVAYADRVAGQAPPRRLHDSGDDQLPFMDGMAGFTLSPARALEPGAYASGGAGMVGSAPDFMRLLETLRLGGAPLLPPGLASEMGRSQTGSLELPFWPGRGFGLGLTVLTDTLAAGTPESAGSWRMGGTYGHSWFVDPARELSVVAFTNTAIEGMAGPFVGQLCRAVYGDLA</sequence>
<dbReference type="Pfam" id="PF00144">
    <property type="entry name" value="Beta-lactamase"/>
    <property type="match status" value="1"/>
</dbReference>
<protein>
    <submittedName>
        <fullName evidence="2">CubicO group peptidase, beta-lactamase class C family</fullName>
    </submittedName>
</protein>
<dbReference type="Proteomes" id="UP000092713">
    <property type="component" value="Unassembled WGS sequence"/>
</dbReference>
<dbReference type="InterPro" id="IPR012338">
    <property type="entry name" value="Beta-lactam/transpept-like"/>
</dbReference>
<gene>
    <name evidence="2" type="ORF">ASR47_103318</name>
</gene>
<comment type="caution">
    <text evidence="2">The sequence shown here is derived from an EMBL/GenBank/DDBJ whole genome shotgun (WGS) entry which is preliminary data.</text>
</comment>
<dbReference type="PANTHER" id="PTHR43283:SF3">
    <property type="entry name" value="BETA-LACTAMASE FAMILY PROTEIN (AFU_ORTHOLOGUE AFUA_5G07500)"/>
    <property type="match status" value="1"/>
</dbReference>
<dbReference type="Gene3D" id="3.40.710.10">
    <property type="entry name" value="DD-peptidase/beta-lactamase superfamily"/>
    <property type="match status" value="1"/>
</dbReference>
<dbReference type="AlphaFoldDB" id="A0A1A7C726"/>
<evidence type="ECO:0000313" key="2">
    <source>
        <dbReference type="EMBL" id="OBV41517.1"/>
    </source>
</evidence>
<organism evidence="2 3">
    <name type="scientific">Janthinobacterium psychrotolerans</name>
    <dbReference type="NCBI Taxonomy" id="1747903"/>
    <lineage>
        <taxon>Bacteria</taxon>
        <taxon>Pseudomonadati</taxon>
        <taxon>Pseudomonadota</taxon>
        <taxon>Betaproteobacteria</taxon>
        <taxon>Burkholderiales</taxon>
        <taxon>Oxalobacteraceae</taxon>
        <taxon>Janthinobacterium</taxon>
    </lineage>
</organism>
<keyword evidence="3" id="KW-1185">Reference proteome</keyword>
<name>A0A1A7C726_9BURK</name>
<evidence type="ECO:0000313" key="3">
    <source>
        <dbReference type="Proteomes" id="UP000092713"/>
    </source>
</evidence>
<dbReference type="STRING" id="1747903.ASR47_103318"/>
<dbReference type="PANTHER" id="PTHR43283">
    <property type="entry name" value="BETA-LACTAMASE-RELATED"/>
    <property type="match status" value="1"/>
</dbReference>
<proteinExistence type="predicted"/>